<dbReference type="Proteomes" id="UP000620262">
    <property type="component" value="Unassembled WGS sequence"/>
</dbReference>
<organism evidence="1 2">
    <name type="scientific">Rhizobium viscosum</name>
    <name type="common">Arthrobacter viscosus</name>
    <dbReference type="NCBI Taxonomy" id="1673"/>
    <lineage>
        <taxon>Bacteria</taxon>
        <taxon>Pseudomonadati</taxon>
        <taxon>Pseudomonadota</taxon>
        <taxon>Alphaproteobacteria</taxon>
        <taxon>Hyphomicrobiales</taxon>
        <taxon>Rhizobiaceae</taxon>
        <taxon>Rhizobium/Agrobacterium group</taxon>
        <taxon>Rhizobium</taxon>
    </lineage>
</organism>
<sequence length="71" mass="7870">MIFQSGRIPFWHLGDLPLPIDSDWGAPDINRRDALVKAIRPDIGAEIIREPLGVIGVIPEFVIAAIRLQIS</sequence>
<proteinExistence type="predicted"/>
<name>A0ABR9ILB2_RHIVS</name>
<evidence type="ECO:0000313" key="2">
    <source>
        <dbReference type="Proteomes" id="UP000620262"/>
    </source>
</evidence>
<keyword evidence="2" id="KW-1185">Reference proteome</keyword>
<dbReference type="RefSeq" id="WP_192728073.1">
    <property type="nucleotide sequence ID" value="NZ_BAAAVL010000001.1"/>
</dbReference>
<gene>
    <name evidence="1" type="ORF">H4W29_001153</name>
</gene>
<dbReference type="EMBL" id="JADBEC010000001">
    <property type="protein sequence ID" value="MBE1503972.1"/>
    <property type="molecule type" value="Genomic_DNA"/>
</dbReference>
<comment type="caution">
    <text evidence="1">The sequence shown here is derived from an EMBL/GenBank/DDBJ whole genome shotgun (WGS) entry which is preliminary data.</text>
</comment>
<protein>
    <submittedName>
        <fullName evidence="1">Uncharacterized protein</fullName>
    </submittedName>
</protein>
<evidence type="ECO:0000313" key="1">
    <source>
        <dbReference type="EMBL" id="MBE1503972.1"/>
    </source>
</evidence>
<accession>A0ABR9ILB2</accession>
<reference evidence="1 2" key="1">
    <citation type="submission" date="2020-10" db="EMBL/GenBank/DDBJ databases">
        <title>Sequencing the genomes of 1000 actinobacteria strains.</title>
        <authorList>
            <person name="Klenk H.-P."/>
        </authorList>
    </citation>
    <scope>NUCLEOTIDE SEQUENCE [LARGE SCALE GENOMIC DNA]</scope>
    <source>
        <strain evidence="1 2">DSM 7307</strain>
    </source>
</reference>